<reference evidence="2" key="1">
    <citation type="submission" date="2020-06" db="EMBL/GenBank/DDBJ databases">
        <title>Lateral gene transfer of anion-conducting channel rhodopsins between green algae and giant viruses.</title>
        <authorList>
            <person name="Rozenberg A."/>
            <person name="Oppermann J."/>
            <person name="Wietek J."/>
            <person name="Fernandez Lahore R.G."/>
            <person name="Sandaa R.-A."/>
            <person name="Bratbak G."/>
            <person name="Hegemann P."/>
            <person name="Beja O."/>
        </authorList>
    </citation>
    <scope>NUCLEOTIDE SEQUENCE</scope>
    <source>
        <strain evidence="2">01B</strain>
    </source>
</reference>
<keyword evidence="1" id="KW-0812">Transmembrane</keyword>
<evidence type="ECO:0000256" key="1">
    <source>
        <dbReference type="SAM" id="Phobius"/>
    </source>
</evidence>
<dbReference type="EMBL" id="MT663537">
    <property type="protein sequence ID" value="QOI90436.1"/>
    <property type="molecule type" value="Genomic_DNA"/>
</dbReference>
<feature type="transmembrane region" description="Helical" evidence="1">
    <location>
        <begin position="122"/>
        <end position="141"/>
    </location>
</feature>
<sequence length="176" mass="20165">MSKSTLIKDIKKPSINTPVLSSQVTTHVEPSQTQQTDEDVTVQEVLSEIEKETRSDTTQHNNQYMHTDALSNQLLQQQLLQQQLLQQQIQQQQTQNTNQQYDTFFNNLVSNAKHIVTRDNNLLVLAIVLFLSFQYVDVLKVLKIDNLSVFERYPILVNVVISAIFGLTLVVIKPLM</sequence>
<keyword evidence="1" id="KW-0472">Membrane</keyword>
<evidence type="ECO:0000313" key="2">
    <source>
        <dbReference type="EMBL" id="QOI90436.1"/>
    </source>
</evidence>
<accession>A0A7M3UNY9</accession>
<organism evidence="2">
    <name type="scientific">Pyramimonas orientalis virus</name>
    <name type="common">PoV01</name>
    <dbReference type="NCBI Taxonomy" id="455367"/>
    <lineage>
        <taxon>Viruses</taxon>
        <taxon>Varidnaviria</taxon>
        <taxon>Bamfordvirae</taxon>
        <taxon>Nucleocytoviricota</taxon>
        <taxon>Megaviricetes</taxon>
        <taxon>Imitervirales</taxon>
        <taxon>Allomimiviridae</taxon>
        <taxon>Heliosvirus</taxon>
        <taxon>Heliosvirus raunefjordenense</taxon>
    </lineage>
</organism>
<name>A0A7M3UNY9_POV01</name>
<proteinExistence type="predicted"/>
<protein>
    <submittedName>
        <fullName evidence="2">Uncharacterized protein</fullName>
    </submittedName>
</protein>
<gene>
    <name evidence="2" type="ORF">HWQ62_00300</name>
</gene>
<keyword evidence="1" id="KW-1133">Transmembrane helix</keyword>
<feature type="transmembrane region" description="Helical" evidence="1">
    <location>
        <begin position="153"/>
        <end position="172"/>
    </location>
</feature>
<organismHost>
    <name type="scientific">Pyramimonas plurioculata</name>
    <dbReference type="NCBI Taxonomy" id="36893"/>
</organismHost>